<dbReference type="EMBL" id="HACG01014896">
    <property type="protein sequence ID" value="CEK61761.1"/>
    <property type="molecule type" value="Transcribed_RNA"/>
</dbReference>
<dbReference type="Pfam" id="PF00435">
    <property type="entry name" value="Spectrin"/>
    <property type="match status" value="1"/>
</dbReference>
<proteinExistence type="predicted"/>
<dbReference type="SUPFAM" id="SSF46966">
    <property type="entry name" value="Spectrin repeat"/>
    <property type="match status" value="1"/>
</dbReference>
<organism evidence="2">
    <name type="scientific">Arion vulgaris</name>
    <dbReference type="NCBI Taxonomy" id="1028688"/>
    <lineage>
        <taxon>Eukaryota</taxon>
        <taxon>Metazoa</taxon>
        <taxon>Spiralia</taxon>
        <taxon>Lophotrochozoa</taxon>
        <taxon>Mollusca</taxon>
        <taxon>Gastropoda</taxon>
        <taxon>Heterobranchia</taxon>
        <taxon>Euthyneura</taxon>
        <taxon>Panpulmonata</taxon>
        <taxon>Eupulmonata</taxon>
        <taxon>Stylommatophora</taxon>
        <taxon>Helicina</taxon>
        <taxon>Arionoidea</taxon>
        <taxon>Arionidae</taxon>
        <taxon>Arion</taxon>
    </lineage>
</organism>
<evidence type="ECO:0000256" key="1">
    <source>
        <dbReference type="SAM" id="Coils"/>
    </source>
</evidence>
<gene>
    <name evidence="2" type="primary">ORF43188</name>
</gene>
<protein>
    <submittedName>
        <fullName evidence="2">Uncharacterized protein</fullName>
    </submittedName>
</protein>
<feature type="coiled-coil region" evidence="1">
    <location>
        <begin position="34"/>
        <end position="68"/>
    </location>
</feature>
<feature type="non-terminal residue" evidence="2">
    <location>
        <position position="99"/>
    </location>
</feature>
<sequence length="99" mass="11454">LGQAEHYWTLYESSFQQISSWLTSVEKQIKECPLKSTLEEKVEQLAKYQELMQEIQGKQREVDLFTDEAQTLKHLTSESRVSNLVSQLTSRYLALLASS</sequence>
<name>A0A0B6Z1E5_9EUPU</name>
<reference evidence="2" key="1">
    <citation type="submission" date="2014-12" db="EMBL/GenBank/DDBJ databases">
        <title>Insight into the proteome of Arion vulgaris.</title>
        <authorList>
            <person name="Aradska J."/>
            <person name="Bulat T."/>
            <person name="Smidak R."/>
            <person name="Sarate P."/>
            <person name="Gangsoo J."/>
            <person name="Sialana F."/>
            <person name="Bilban M."/>
            <person name="Lubec G."/>
        </authorList>
    </citation>
    <scope>NUCLEOTIDE SEQUENCE</scope>
    <source>
        <tissue evidence="2">Skin</tissue>
    </source>
</reference>
<dbReference type="InterPro" id="IPR002017">
    <property type="entry name" value="Spectrin_repeat"/>
</dbReference>
<dbReference type="AlphaFoldDB" id="A0A0B6Z1E5"/>
<dbReference type="Gene3D" id="1.20.58.60">
    <property type="match status" value="1"/>
</dbReference>
<feature type="non-terminal residue" evidence="2">
    <location>
        <position position="1"/>
    </location>
</feature>
<accession>A0A0B6Z1E5</accession>
<evidence type="ECO:0000313" key="2">
    <source>
        <dbReference type="EMBL" id="CEK61761.1"/>
    </source>
</evidence>
<keyword evidence="1" id="KW-0175">Coiled coil</keyword>